<dbReference type="RefSeq" id="WP_330093941.1">
    <property type="nucleotide sequence ID" value="NZ_JAUZMY010000026.1"/>
</dbReference>
<accession>A0ABU7KD91</accession>
<protein>
    <recommendedName>
        <fullName evidence="4">Transmembrane protein</fullName>
    </recommendedName>
</protein>
<keyword evidence="1" id="KW-0472">Membrane</keyword>
<gene>
    <name evidence="2" type="ORF">Q8791_23425</name>
</gene>
<keyword evidence="3" id="KW-1185">Reference proteome</keyword>
<proteinExistence type="predicted"/>
<name>A0ABU7KD91_9ACTN</name>
<sequence length="278" mass="30887">MLKRLTAAELTSLAIMALALFLWPYAQEAFMNWWNGDLDSIFGVSKETLARIAKILLFLAGLTIVADIAGTDYLKRLRRWGDETHEGQISDFQKRLSTIHQDITENDTDLHPAQIEASGLTNLIERGHSWRSHRLPSTPKKTGTNSDHFAHHASMAKIRSNSNYKLAVSSIWAWSLTCIILSCISTFAIVANSGSPVMNMVMLTMGAALAAPILYVDRLSVAQIKWMGFWISTIRDMSRPIAAKCIGKTVHKERPDLKYKAIAASLFIVGSTIDLIIS</sequence>
<dbReference type="Proteomes" id="UP001356095">
    <property type="component" value="Unassembled WGS sequence"/>
</dbReference>
<feature type="transmembrane region" description="Helical" evidence="1">
    <location>
        <begin position="50"/>
        <end position="69"/>
    </location>
</feature>
<comment type="caution">
    <text evidence="2">The sequence shown here is derived from an EMBL/GenBank/DDBJ whole genome shotgun (WGS) entry which is preliminary data.</text>
</comment>
<dbReference type="EMBL" id="JAUZMY010000026">
    <property type="protein sequence ID" value="MEE2040172.1"/>
    <property type="molecule type" value="Genomic_DNA"/>
</dbReference>
<keyword evidence="1" id="KW-1133">Transmembrane helix</keyword>
<feature type="transmembrane region" description="Helical" evidence="1">
    <location>
        <begin position="166"/>
        <end position="191"/>
    </location>
</feature>
<evidence type="ECO:0000256" key="1">
    <source>
        <dbReference type="SAM" id="Phobius"/>
    </source>
</evidence>
<evidence type="ECO:0008006" key="4">
    <source>
        <dbReference type="Google" id="ProtNLM"/>
    </source>
</evidence>
<reference evidence="2 3" key="1">
    <citation type="submission" date="2023-08" db="EMBL/GenBank/DDBJ databases">
        <authorList>
            <person name="Girao M."/>
            <person name="Carvalho M.F."/>
        </authorList>
    </citation>
    <scope>NUCLEOTIDE SEQUENCE [LARGE SCALE GENOMIC DNA]</scope>
    <source>
        <strain evidence="2 3">CT-R113</strain>
    </source>
</reference>
<feature type="transmembrane region" description="Helical" evidence="1">
    <location>
        <begin position="197"/>
        <end position="216"/>
    </location>
</feature>
<keyword evidence="1" id="KW-0812">Transmembrane</keyword>
<evidence type="ECO:0000313" key="2">
    <source>
        <dbReference type="EMBL" id="MEE2040172.1"/>
    </source>
</evidence>
<evidence type="ECO:0000313" key="3">
    <source>
        <dbReference type="Proteomes" id="UP001356095"/>
    </source>
</evidence>
<organism evidence="2 3">
    <name type="scientific">Nocardiopsis codii</name>
    <dbReference type="NCBI Taxonomy" id="3065942"/>
    <lineage>
        <taxon>Bacteria</taxon>
        <taxon>Bacillati</taxon>
        <taxon>Actinomycetota</taxon>
        <taxon>Actinomycetes</taxon>
        <taxon>Streptosporangiales</taxon>
        <taxon>Nocardiopsidaceae</taxon>
        <taxon>Nocardiopsis</taxon>
    </lineage>
</organism>